<dbReference type="GO" id="GO:0005829">
    <property type="term" value="C:cytosol"/>
    <property type="evidence" value="ECO:0007669"/>
    <property type="project" value="TreeGrafter"/>
</dbReference>
<dbReference type="PANTHER" id="PTHR11803:SF58">
    <property type="entry name" value="PROTEIN HMF1-RELATED"/>
    <property type="match status" value="1"/>
</dbReference>
<dbReference type="SUPFAM" id="SSF55298">
    <property type="entry name" value="YjgF-like"/>
    <property type="match status" value="1"/>
</dbReference>
<accession>A0A919M2Y3</accession>
<keyword evidence="3" id="KW-1185">Reference proteome</keyword>
<protein>
    <recommendedName>
        <fullName evidence="4">Enamine deaminase RidA</fullName>
    </recommendedName>
</protein>
<dbReference type="InterPro" id="IPR006175">
    <property type="entry name" value="YjgF/YER057c/UK114"/>
</dbReference>
<dbReference type="PANTHER" id="PTHR11803">
    <property type="entry name" value="2-IMINOBUTANOATE/2-IMINOPROPANOATE DEAMINASE RIDA"/>
    <property type="match status" value="1"/>
</dbReference>
<proteinExistence type="inferred from homology"/>
<comment type="caution">
    <text evidence="2">The sequence shown here is derived from an EMBL/GenBank/DDBJ whole genome shotgun (WGS) entry which is preliminary data.</text>
</comment>
<dbReference type="InterPro" id="IPR035959">
    <property type="entry name" value="RutC-like_sf"/>
</dbReference>
<evidence type="ECO:0000313" key="3">
    <source>
        <dbReference type="Proteomes" id="UP000619479"/>
    </source>
</evidence>
<dbReference type="AlphaFoldDB" id="A0A919M2Y3"/>
<evidence type="ECO:0008006" key="4">
    <source>
        <dbReference type="Google" id="ProtNLM"/>
    </source>
</evidence>
<gene>
    <name evidence="2" type="ORF">Acy02nite_05140</name>
</gene>
<evidence type="ECO:0000313" key="2">
    <source>
        <dbReference type="EMBL" id="GID62633.1"/>
    </source>
</evidence>
<sequence>MVPFDFPGECSPNGYSNVVTIDSGARLVWTSGQVAAGPDGVVPSGWEEQTRQVFRNLGAALETAGASWEHVVKLTFYVVGTDELPVVRAVRDEFVNVAAPPTSTLIRVAGLLRPEFLLEVEAVAAL</sequence>
<dbReference type="Pfam" id="PF01042">
    <property type="entry name" value="Ribonuc_L-PSP"/>
    <property type="match status" value="1"/>
</dbReference>
<dbReference type="GO" id="GO:0019239">
    <property type="term" value="F:deaminase activity"/>
    <property type="evidence" value="ECO:0007669"/>
    <property type="project" value="TreeGrafter"/>
</dbReference>
<evidence type="ECO:0000256" key="1">
    <source>
        <dbReference type="ARBA" id="ARBA00010552"/>
    </source>
</evidence>
<comment type="similarity">
    <text evidence="1">Belongs to the RutC family.</text>
</comment>
<dbReference type="CDD" id="cd00448">
    <property type="entry name" value="YjgF_YER057c_UK114_family"/>
    <property type="match status" value="1"/>
</dbReference>
<dbReference type="Gene3D" id="3.30.1330.40">
    <property type="entry name" value="RutC-like"/>
    <property type="match status" value="1"/>
</dbReference>
<organism evidence="2 3">
    <name type="scientific">Actinoplanes cyaneus</name>
    <dbReference type="NCBI Taxonomy" id="52696"/>
    <lineage>
        <taxon>Bacteria</taxon>
        <taxon>Bacillati</taxon>
        <taxon>Actinomycetota</taxon>
        <taxon>Actinomycetes</taxon>
        <taxon>Micromonosporales</taxon>
        <taxon>Micromonosporaceae</taxon>
        <taxon>Actinoplanes</taxon>
    </lineage>
</organism>
<name>A0A919M2Y3_9ACTN</name>
<dbReference type="Proteomes" id="UP000619479">
    <property type="component" value="Unassembled WGS sequence"/>
</dbReference>
<dbReference type="EMBL" id="BOMH01000003">
    <property type="protein sequence ID" value="GID62633.1"/>
    <property type="molecule type" value="Genomic_DNA"/>
</dbReference>
<reference evidence="2" key="1">
    <citation type="submission" date="2021-01" db="EMBL/GenBank/DDBJ databases">
        <title>Whole genome shotgun sequence of Actinoplanes cyaneus NBRC 14990.</title>
        <authorList>
            <person name="Komaki H."/>
            <person name="Tamura T."/>
        </authorList>
    </citation>
    <scope>NUCLEOTIDE SEQUENCE</scope>
    <source>
        <strain evidence="2">NBRC 14990</strain>
    </source>
</reference>